<feature type="domain" description="Retrovirus-related Pol polyprotein from transposon TNT 1-94-like beta-barrel" evidence="4">
    <location>
        <begin position="466"/>
        <end position="538"/>
    </location>
</feature>
<dbReference type="EMBL" id="BQNB010009083">
    <property type="protein sequence ID" value="GJS58509.1"/>
    <property type="molecule type" value="Genomic_DNA"/>
</dbReference>
<accession>A0ABQ4X042</accession>
<gene>
    <name evidence="6" type="ORF">Tco_0653293</name>
</gene>
<protein>
    <submittedName>
        <fullName evidence="6">Retrovirus-related pol polyprotein from transposon TNT 1-94</fullName>
    </submittedName>
</protein>
<evidence type="ECO:0000313" key="6">
    <source>
        <dbReference type="EMBL" id="GJS58509.1"/>
    </source>
</evidence>
<evidence type="ECO:0000256" key="2">
    <source>
        <dbReference type="SAM" id="MobiDB-lite"/>
    </source>
</evidence>
<name>A0ABQ4X042_9ASTR</name>
<dbReference type="InterPro" id="IPR054722">
    <property type="entry name" value="PolX-like_BBD"/>
</dbReference>
<dbReference type="Proteomes" id="UP001151760">
    <property type="component" value="Unassembled WGS sequence"/>
</dbReference>
<proteinExistence type="predicted"/>
<evidence type="ECO:0000259" key="3">
    <source>
        <dbReference type="Pfam" id="PF13976"/>
    </source>
</evidence>
<evidence type="ECO:0000313" key="7">
    <source>
        <dbReference type="Proteomes" id="UP001151760"/>
    </source>
</evidence>
<feature type="domain" description="GAG-pre-integrase" evidence="3">
    <location>
        <begin position="568"/>
        <end position="634"/>
    </location>
</feature>
<dbReference type="InterPro" id="IPR025724">
    <property type="entry name" value="GAG-pre-integrase_dom"/>
</dbReference>
<keyword evidence="1" id="KW-0175">Coiled coil</keyword>
<dbReference type="InterPro" id="IPR057670">
    <property type="entry name" value="SH3_retrovirus"/>
</dbReference>
<keyword evidence="7" id="KW-1185">Reference proteome</keyword>
<dbReference type="Pfam" id="PF22936">
    <property type="entry name" value="Pol_BBD"/>
    <property type="match status" value="1"/>
</dbReference>
<evidence type="ECO:0000259" key="4">
    <source>
        <dbReference type="Pfam" id="PF22936"/>
    </source>
</evidence>
<evidence type="ECO:0000259" key="5">
    <source>
        <dbReference type="Pfam" id="PF25597"/>
    </source>
</evidence>
<feature type="domain" description="Retroviral polymerase SH3-like" evidence="5">
    <location>
        <begin position="677"/>
        <end position="731"/>
    </location>
</feature>
<comment type="caution">
    <text evidence="6">The sequence shown here is derived from an EMBL/GenBank/DDBJ whole genome shotgun (WGS) entry which is preliminary data.</text>
</comment>
<feature type="coiled-coil region" evidence="1">
    <location>
        <begin position="148"/>
        <end position="175"/>
    </location>
</feature>
<dbReference type="Pfam" id="PF25597">
    <property type="entry name" value="SH3_retrovirus"/>
    <property type="match status" value="1"/>
</dbReference>
<feature type="compositionally biased region" description="Polar residues" evidence="2">
    <location>
        <begin position="391"/>
        <end position="402"/>
    </location>
</feature>
<evidence type="ECO:0000256" key="1">
    <source>
        <dbReference type="SAM" id="Coils"/>
    </source>
</evidence>
<dbReference type="Pfam" id="PF13976">
    <property type="entry name" value="gag_pre-integrs"/>
    <property type="match status" value="1"/>
</dbReference>
<feature type="region of interest" description="Disordered" evidence="2">
    <location>
        <begin position="344"/>
        <end position="424"/>
    </location>
</feature>
<feature type="region of interest" description="Disordered" evidence="2">
    <location>
        <begin position="757"/>
        <end position="800"/>
    </location>
</feature>
<reference evidence="6" key="2">
    <citation type="submission" date="2022-01" db="EMBL/GenBank/DDBJ databases">
        <authorList>
            <person name="Yamashiro T."/>
            <person name="Shiraishi A."/>
            <person name="Satake H."/>
            <person name="Nakayama K."/>
        </authorList>
    </citation>
    <scope>NUCLEOTIDE SEQUENCE</scope>
</reference>
<organism evidence="6 7">
    <name type="scientific">Tanacetum coccineum</name>
    <dbReference type="NCBI Taxonomy" id="301880"/>
    <lineage>
        <taxon>Eukaryota</taxon>
        <taxon>Viridiplantae</taxon>
        <taxon>Streptophyta</taxon>
        <taxon>Embryophyta</taxon>
        <taxon>Tracheophyta</taxon>
        <taxon>Spermatophyta</taxon>
        <taxon>Magnoliopsida</taxon>
        <taxon>eudicotyledons</taxon>
        <taxon>Gunneridae</taxon>
        <taxon>Pentapetalae</taxon>
        <taxon>asterids</taxon>
        <taxon>campanulids</taxon>
        <taxon>Asterales</taxon>
        <taxon>Asteraceae</taxon>
        <taxon>Asteroideae</taxon>
        <taxon>Anthemideae</taxon>
        <taxon>Anthemidinae</taxon>
        <taxon>Tanacetum</taxon>
    </lineage>
</organism>
<sequence>MASVSKSISIPNEEFLDDTSPSNAQKFLNEVKSTIVALQCVVKQKMTLDIHNWSSSANQELLKIVKDEIYPIVNQVDARVQNFKIQFLKEAAKFVRDFKSLANEADESLAKHKALEFKIERLLRAVENEYAKLWNDWYKECEECEYDKISYDKAYNDMQQKIEQLQAQLGDQKGKNKDTPCVLDTLDPLSQKLENKNLELEFQVLNYAKENAHLKTTYKNLFDSINVTRTKTKTIIDSLQEKLHNTIYENAKLRAQLFVKVSKQKDTTKGTSVNTKFTKQSLLGKPPSSSKLKLYSVTPFPNSKVISKVGESNAMSDPVTLNAEPFARESKVVKNDNVITPGMFRINPSKTSRVDNDMPNKTVKASIRTKPITTSQPHVSSQENVNSNSNGISSTGVESTAKTRIPQPRSNTKNDRVPSASKSSCIKNKEVEVEEHHKNLLLFKNKKHMSSECNLFVLCVIQICLWCIDLGCSKHMTGNLKLLIYFVWKLLGNVRFRNDHVAAILGYGDLQWGNIFITRVYFVKGLRHNLFSVGQFCDSDLEVAFRMNTCFVRNLEGVDLLNGNRTTNLYTINLHDIAYASLICLMACATSTKSWLWHQRLSHLNSDTINDLAKNDLFSSLLKFKYHKEHLCPSFESINRKRYMLVIVDDYSRYTWVHFLRSKDEVLLKAPVIINDREDIGKLGEKGDIGFFVGYSANSYAYKVYNRRTKKIMEMMNVTFDELSAMDFEQRSSKHRLQSMNSGQIRSGLDLTYAPSTITTHKPTEPAPRTAPATLAPQVLQTPTTSTTTADTAPTPTNSFSQATIISNTSQDVDELEPQQQHVQQQDNQAPLQPETVVDNVPNVMFNGDVFENPFVPPSTSAGESSSSLYVAMTDPTWIDSMQEELLQLKRLDVWVLVPAPDNIKPLTLKWLFKNKHDEENTVLETKYSSSCEEGYRQKREGIDFEGILRPD</sequence>
<feature type="compositionally biased region" description="Low complexity" evidence="2">
    <location>
        <begin position="379"/>
        <end position="390"/>
    </location>
</feature>
<feature type="compositionally biased region" description="Low complexity" evidence="2">
    <location>
        <begin position="767"/>
        <end position="797"/>
    </location>
</feature>
<reference evidence="6" key="1">
    <citation type="journal article" date="2022" name="Int. J. Mol. Sci.">
        <title>Draft Genome of Tanacetum Coccineum: Genomic Comparison of Closely Related Tanacetum-Family Plants.</title>
        <authorList>
            <person name="Yamashiro T."/>
            <person name="Shiraishi A."/>
            <person name="Nakayama K."/>
            <person name="Satake H."/>
        </authorList>
    </citation>
    <scope>NUCLEOTIDE SEQUENCE</scope>
</reference>